<dbReference type="PRINTS" id="PR00813">
    <property type="entry name" value="BCTERIALGSPG"/>
</dbReference>
<dbReference type="SUPFAM" id="SSF54523">
    <property type="entry name" value="Pili subunits"/>
    <property type="match status" value="1"/>
</dbReference>
<dbReference type="Gene3D" id="3.30.700.10">
    <property type="entry name" value="Glycoprotein, Type 4 Pilin"/>
    <property type="match status" value="1"/>
</dbReference>
<feature type="transmembrane region" description="Helical" evidence="2">
    <location>
        <begin position="12"/>
        <end position="33"/>
    </location>
</feature>
<evidence type="ECO:0000256" key="1">
    <source>
        <dbReference type="ARBA" id="ARBA00022481"/>
    </source>
</evidence>
<dbReference type="PANTHER" id="PTHR30093:SF47">
    <property type="entry name" value="TYPE IV PILUS NON-CORE MINOR PILIN PILE"/>
    <property type="match status" value="1"/>
</dbReference>
<accession>A0ABU3K3X4</accession>
<protein>
    <submittedName>
        <fullName evidence="3">Prepilin-type N-terminal cleavage/methylation domain-containing protein</fullName>
    </submittedName>
</protein>
<evidence type="ECO:0000313" key="3">
    <source>
        <dbReference type="EMBL" id="MDT7041075.1"/>
    </source>
</evidence>
<keyword evidence="2" id="KW-0812">Transmembrane</keyword>
<dbReference type="PROSITE" id="PS00409">
    <property type="entry name" value="PROKAR_NTER_METHYL"/>
    <property type="match status" value="1"/>
</dbReference>
<proteinExistence type="predicted"/>
<dbReference type="Pfam" id="PF07963">
    <property type="entry name" value="N_methyl"/>
    <property type="match status" value="1"/>
</dbReference>
<dbReference type="RefSeq" id="WP_313831434.1">
    <property type="nucleotide sequence ID" value="NZ_JAQOUE010000001.1"/>
</dbReference>
<evidence type="ECO:0000313" key="4">
    <source>
        <dbReference type="Proteomes" id="UP001250932"/>
    </source>
</evidence>
<comment type="caution">
    <text evidence="3">The sequence shown here is derived from an EMBL/GenBank/DDBJ whole genome shotgun (WGS) entry which is preliminary data.</text>
</comment>
<sequence>MHPIVEKKWTGYTLLELMIVVAIASILVTLAVPSFQRSAVKAREATLKQNLATLRTVLDQHYADQGIYPQTLEALVEAGYLRQIPVDPFTKDSTSWRLVFEENADDAEPGGIFDVHSGSDLAALDGTHYSEW</sequence>
<name>A0ABU3K3X4_9BACT</name>
<dbReference type="InterPro" id="IPR000983">
    <property type="entry name" value="Bac_GSPG_pilin"/>
</dbReference>
<evidence type="ECO:0000256" key="2">
    <source>
        <dbReference type="SAM" id="Phobius"/>
    </source>
</evidence>
<dbReference type="PANTHER" id="PTHR30093">
    <property type="entry name" value="GENERAL SECRETION PATHWAY PROTEIN G"/>
    <property type="match status" value="1"/>
</dbReference>
<dbReference type="NCBIfam" id="TIGR02532">
    <property type="entry name" value="IV_pilin_GFxxxE"/>
    <property type="match status" value="1"/>
</dbReference>
<gene>
    <name evidence="3" type="ORF">PPG34_01855</name>
</gene>
<dbReference type="InterPro" id="IPR045584">
    <property type="entry name" value="Pilin-like"/>
</dbReference>
<organism evidence="3 4">
    <name type="scientific">Candidatus Nitronereus thalassa</name>
    <dbReference type="NCBI Taxonomy" id="3020898"/>
    <lineage>
        <taxon>Bacteria</taxon>
        <taxon>Pseudomonadati</taxon>
        <taxon>Nitrospirota</taxon>
        <taxon>Nitrospiria</taxon>
        <taxon>Nitrospirales</taxon>
        <taxon>Nitrospiraceae</taxon>
        <taxon>Candidatus Nitronereus</taxon>
    </lineage>
</organism>
<keyword evidence="4" id="KW-1185">Reference proteome</keyword>
<keyword evidence="1" id="KW-0488">Methylation</keyword>
<dbReference type="Proteomes" id="UP001250932">
    <property type="component" value="Unassembled WGS sequence"/>
</dbReference>
<keyword evidence="2" id="KW-1133">Transmembrane helix</keyword>
<reference evidence="3 4" key="1">
    <citation type="journal article" date="2023" name="ISME J.">
        <title>Cultivation and genomic characterization of novel and ubiquitous marine nitrite-oxidizing bacteria from the Nitrospirales.</title>
        <authorList>
            <person name="Mueller A.J."/>
            <person name="Daebeler A."/>
            <person name="Herbold C.W."/>
            <person name="Kirkegaard R.H."/>
            <person name="Daims H."/>
        </authorList>
    </citation>
    <scope>NUCLEOTIDE SEQUENCE [LARGE SCALE GENOMIC DNA]</scope>
    <source>
        <strain evidence="3 4">EB</strain>
    </source>
</reference>
<dbReference type="EMBL" id="JAQOUE010000001">
    <property type="protein sequence ID" value="MDT7041075.1"/>
    <property type="molecule type" value="Genomic_DNA"/>
</dbReference>
<dbReference type="InterPro" id="IPR012902">
    <property type="entry name" value="N_methyl_site"/>
</dbReference>
<keyword evidence="2" id="KW-0472">Membrane</keyword>